<keyword evidence="3" id="KW-1185">Reference proteome</keyword>
<proteinExistence type="predicted"/>
<evidence type="ECO:0000313" key="3">
    <source>
        <dbReference type="Proteomes" id="UP001163046"/>
    </source>
</evidence>
<dbReference type="PANTHER" id="PTHR21446:SF12">
    <property type="entry name" value="POTASSIUM CHANNEL TETRAMERIZATION DOMAIN CONTAINING 1"/>
    <property type="match status" value="1"/>
</dbReference>
<feature type="region of interest" description="Disordered" evidence="1">
    <location>
        <begin position="137"/>
        <end position="159"/>
    </location>
</feature>
<feature type="region of interest" description="Disordered" evidence="1">
    <location>
        <begin position="65"/>
        <end position="98"/>
    </location>
</feature>
<reference evidence="2" key="1">
    <citation type="submission" date="2023-01" db="EMBL/GenBank/DDBJ databases">
        <title>Genome assembly of the deep-sea coral Lophelia pertusa.</title>
        <authorList>
            <person name="Herrera S."/>
            <person name="Cordes E."/>
        </authorList>
    </citation>
    <scope>NUCLEOTIDE SEQUENCE</scope>
    <source>
        <strain evidence="2">USNM1676648</strain>
        <tissue evidence="2">Polyp</tissue>
    </source>
</reference>
<dbReference type="EMBL" id="MU827781">
    <property type="protein sequence ID" value="KAJ7337336.1"/>
    <property type="molecule type" value="Genomic_DNA"/>
</dbReference>
<feature type="non-terminal residue" evidence="2">
    <location>
        <position position="159"/>
    </location>
</feature>
<evidence type="ECO:0000313" key="2">
    <source>
        <dbReference type="EMBL" id="KAJ7337336.1"/>
    </source>
</evidence>
<comment type="caution">
    <text evidence="2">The sequence shown here is derived from an EMBL/GenBank/DDBJ whole genome shotgun (WGS) entry which is preliminary data.</text>
</comment>
<organism evidence="2 3">
    <name type="scientific">Desmophyllum pertusum</name>
    <dbReference type="NCBI Taxonomy" id="174260"/>
    <lineage>
        <taxon>Eukaryota</taxon>
        <taxon>Metazoa</taxon>
        <taxon>Cnidaria</taxon>
        <taxon>Anthozoa</taxon>
        <taxon>Hexacorallia</taxon>
        <taxon>Scleractinia</taxon>
        <taxon>Caryophylliina</taxon>
        <taxon>Caryophylliidae</taxon>
        <taxon>Desmophyllum</taxon>
    </lineage>
</organism>
<dbReference type="Proteomes" id="UP001163046">
    <property type="component" value="Unassembled WGS sequence"/>
</dbReference>
<protein>
    <submittedName>
        <fullName evidence="2">BTB/POZ domain-containing protein kctd1</fullName>
    </submittedName>
</protein>
<evidence type="ECO:0000256" key="1">
    <source>
        <dbReference type="SAM" id="MobiDB-lite"/>
    </source>
</evidence>
<dbReference type="InterPro" id="IPR052787">
    <property type="entry name" value="MAVS"/>
</dbReference>
<accession>A0A9W9YHV5</accession>
<name>A0A9W9YHV5_9CNID</name>
<feature type="non-terminal residue" evidence="2">
    <location>
        <position position="1"/>
    </location>
</feature>
<gene>
    <name evidence="2" type="primary">KCTD1_1</name>
    <name evidence="2" type="ORF">OS493_010199</name>
</gene>
<dbReference type="PANTHER" id="PTHR21446">
    <property type="entry name" value="DUF3504 DOMAIN-CONTAINING PROTEIN"/>
    <property type="match status" value="1"/>
</dbReference>
<dbReference type="OrthoDB" id="5976985at2759"/>
<feature type="compositionally biased region" description="Basic and acidic residues" evidence="1">
    <location>
        <begin position="75"/>
        <end position="86"/>
    </location>
</feature>
<sequence>NGATRENISTKLQEITEEQLDENLRHFYAEARTATGQEYSKISLLSFRNAFERFLNENGQSVKLSKNPKFHKSNKMLDSKLKSQSERRKRSWNYSQTSYYEGRPAEVEEIPSNVTKQPINAPERSLVLCCFTTGAAEDAKGSESSPEEVFPSPPMPVEQ</sequence>
<dbReference type="AlphaFoldDB" id="A0A9W9YHV5"/>